<evidence type="ECO:0000313" key="2">
    <source>
        <dbReference type="EMBL" id="AGM07278.1"/>
    </source>
</evidence>
<evidence type="ECO:0000259" key="1">
    <source>
        <dbReference type="Pfam" id="PF13466"/>
    </source>
</evidence>
<dbReference type="InterPro" id="IPR058548">
    <property type="entry name" value="MlaB-like_STAS"/>
</dbReference>
<accession>R4T9T6</accession>
<reference evidence="2 3" key="1">
    <citation type="journal article" date="2013" name="BMC Genomics">
        <title>ContigScape: a Cytoscape plugin facilitating microbial genome gap closing.</title>
        <authorList>
            <person name="Tang B."/>
            <person name="Wang Q."/>
            <person name="Yang M."/>
            <person name="Xie F."/>
            <person name="Zhu Y."/>
            <person name="Zhuo Y."/>
            <person name="Wang S."/>
            <person name="Gao H."/>
            <person name="Ding X."/>
            <person name="Zhang L."/>
            <person name="Zhao G."/>
            <person name="Zheng H."/>
        </authorList>
    </citation>
    <scope>NUCLEOTIDE SEQUENCE [LARGE SCALE GENOMIC DNA]</scope>
    <source>
        <strain evidence="2 3">HCCB10007</strain>
    </source>
</reference>
<sequence length="120" mass="13045">MSSREAAVQDTSIPTGPGLRIADLTGTSGIRVVGVIDPSTRSIWEQRLDVLVGAGGGTIDLSRLAFADVRGVSALVDAAHRVRPPRSLTVRHAPESVRKVLRLFWAEEYMNLLNEGMRPR</sequence>
<dbReference type="SUPFAM" id="SSF52091">
    <property type="entry name" value="SpoIIaa-like"/>
    <property type="match status" value="1"/>
</dbReference>
<feature type="domain" description="MlaB-like STAS" evidence="1">
    <location>
        <begin position="30"/>
        <end position="103"/>
    </location>
</feature>
<dbReference type="InterPro" id="IPR036513">
    <property type="entry name" value="STAS_dom_sf"/>
</dbReference>
<dbReference type="PATRIC" id="fig|1156913.3.peg.4772"/>
<protein>
    <recommendedName>
        <fullName evidence="1">MlaB-like STAS domain-containing protein</fullName>
    </recommendedName>
</protein>
<gene>
    <name evidence="2" type="ORF">AORI_4694</name>
</gene>
<evidence type="ECO:0000313" key="3">
    <source>
        <dbReference type="Proteomes" id="UP000013968"/>
    </source>
</evidence>
<dbReference type="HOGENOM" id="CLU_165918_0_0_11"/>
<dbReference type="EMBL" id="CP003410">
    <property type="protein sequence ID" value="AGM07278.1"/>
    <property type="molecule type" value="Genomic_DNA"/>
</dbReference>
<proteinExistence type="predicted"/>
<dbReference type="Gene3D" id="3.30.750.24">
    <property type="entry name" value="STAS domain"/>
    <property type="match status" value="1"/>
</dbReference>
<name>R4T9T6_9PSEU</name>
<organism evidence="2 3">
    <name type="scientific">Amycolatopsis keratiniphila</name>
    <dbReference type="NCBI Taxonomy" id="129921"/>
    <lineage>
        <taxon>Bacteria</taxon>
        <taxon>Bacillati</taxon>
        <taxon>Actinomycetota</taxon>
        <taxon>Actinomycetes</taxon>
        <taxon>Pseudonocardiales</taxon>
        <taxon>Pseudonocardiaceae</taxon>
        <taxon>Amycolatopsis</taxon>
        <taxon>Amycolatopsis japonica group</taxon>
    </lineage>
</organism>
<dbReference type="Pfam" id="PF13466">
    <property type="entry name" value="STAS_2"/>
    <property type="match status" value="1"/>
</dbReference>
<keyword evidence="3" id="KW-1185">Reference proteome</keyword>
<dbReference type="AlphaFoldDB" id="R4T9T6"/>
<dbReference type="Proteomes" id="UP000013968">
    <property type="component" value="Chromosome"/>
</dbReference>
<dbReference type="KEGG" id="aoi:AORI_4694"/>